<organism evidence="1 2">
    <name type="scientific">Geotalea uraniireducens</name>
    <dbReference type="NCBI Taxonomy" id="351604"/>
    <lineage>
        <taxon>Bacteria</taxon>
        <taxon>Pseudomonadati</taxon>
        <taxon>Thermodesulfobacteriota</taxon>
        <taxon>Desulfuromonadia</taxon>
        <taxon>Geobacterales</taxon>
        <taxon>Geobacteraceae</taxon>
        <taxon>Geotalea</taxon>
    </lineage>
</organism>
<dbReference type="Proteomes" id="UP001317705">
    <property type="component" value="Chromosome"/>
</dbReference>
<keyword evidence="2" id="KW-1185">Reference proteome</keyword>
<evidence type="ECO:0000313" key="2">
    <source>
        <dbReference type="Proteomes" id="UP001317705"/>
    </source>
</evidence>
<reference evidence="1 2" key="1">
    <citation type="submission" date="2022-12" db="EMBL/GenBank/DDBJ databases">
        <title>Polyphasic characterization of Geotalea uranireducens NIT-SL11 newly isolated from a complex of sewage sludge and microbially reduced graphene oxide.</title>
        <authorList>
            <person name="Xie L."/>
            <person name="Yoshida N."/>
            <person name="Meng L."/>
        </authorList>
    </citation>
    <scope>NUCLEOTIDE SEQUENCE [LARGE SCALE GENOMIC DNA]</scope>
    <source>
        <strain evidence="1 2">NIT-SL11</strain>
    </source>
</reference>
<name>A0ABN6VZ28_9BACT</name>
<proteinExistence type="predicted"/>
<accession>A0ABN6VZ28</accession>
<protein>
    <submittedName>
        <fullName evidence="1">Uncharacterized protein</fullName>
    </submittedName>
</protein>
<sequence>MADRRDLWVIPLRCPRCGAAMPVAGDAVLYHCPPCGALWELTGDRLTERPMLHGAGADLSGMSPGEPFRRVAFWVFPFRAATAAGEVRTMADYFTLVGNPRQFTAGGGEKPPLVFVPAFALLPAQLLRAGRLLTIRGAAFRPGTGLPPRLAPVVFREEDARVLAETIVLATVTEERRLSPQFLDAFSVRTGPGRLLTVPLQALEGRFLLPELNLEF</sequence>
<dbReference type="EMBL" id="AP027151">
    <property type="protein sequence ID" value="BDV43890.1"/>
    <property type="molecule type" value="Genomic_DNA"/>
</dbReference>
<evidence type="ECO:0000313" key="1">
    <source>
        <dbReference type="EMBL" id="BDV43890.1"/>
    </source>
</evidence>
<gene>
    <name evidence="1" type="ORF">GURASL_28130</name>
</gene>
<dbReference type="RefSeq" id="WP_282000011.1">
    <property type="nucleotide sequence ID" value="NZ_AP027151.1"/>
</dbReference>